<keyword evidence="8" id="KW-0067">ATP-binding</keyword>
<keyword evidence="9" id="KW-1133">Transmembrane helix</keyword>
<evidence type="ECO:0000256" key="10">
    <source>
        <dbReference type="ARBA" id="ARBA00023136"/>
    </source>
</evidence>
<dbReference type="PROSITE" id="PS50127">
    <property type="entry name" value="UBC_2"/>
    <property type="match status" value="1"/>
</dbReference>
<dbReference type="PANTHER" id="PTHR24067">
    <property type="entry name" value="UBIQUITIN-CONJUGATING ENZYME E2"/>
    <property type="match status" value="1"/>
</dbReference>
<feature type="compositionally biased region" description="Gly residues" evidence="13">
    <location>
        <begin position="314"/>
        <end position="333"/>
    </location>
</feature>
<evidence type="ECO:0000256" key="5">
    <source>
        <dbReference type="ARBA" id="ARBA00022741"/>
    </source>
</evidence>
<evidence type="ECO:0000256" key="13">
    <source>
        <dbReference type="SAM" id="MobiDB-lite"/>
    </source>
</evidence>
<keyword evidence="10" id="KW-0472">Membrane</keyword>
<dbReference type="Proteomes" id="UP000314985">
    <property type="component" value="Chromosome 6"/>
</dbReference>
<evidence type="ECO:0000256" key="3">
    <source>
        <dbReference type="ARBA" id="ARBA00022679"/>
    </source>
</evidence>
<dbReference type="Ensembl" id="ENSSSCT00070059606.1">
    <property type="protein sequence ID" value="ENSSSCP00070050773.1"/>
    <property type="gene ID" value="ENSSSCG00070029655.1"/>
</dbReference>
<dbReference type="SUPFAM" id="SSF54495">
    <property type="entry name" value="UBC-like"/>
    <property type="match status" value="1"/>
</dbReference>
<keyword evidence="3" id="KW-0808">Transferase</keyword>
<organism evidence="15 16">
    <name type="scientific">Sus scrofa</name>
    <name type="common">Pig</name>
    <dbReference type="NCBI Taxonomy" id="9823"/>
    <lineage>
        <taxon>Eukaryota</taxon>
        <taxon>Metazoa</taxon>
        <taxon>Chordata</taxon>
        <taxon>Craniata</taxon>
        <taxon>Vertebrata</taxon>
        <taxon>Euteleostomi</taxon>
        <taxon>Mammalia</taxon>
        <taxon>Eutheria</taxon>
        <taxon>Laurasiatheria</taxon>
        <taxon>Artiodactyla</taxon>
        <taxon>Suina</taxon>
        <taxon>Suidae</taxon>
        <taxon>Sus</taxon>
    </lineage>
</organism>
<feature type="domain" description="UBC core" evidence="14">
    <location>
        <begin position="12"/>
        <end position="162"/>
    </location>
</feature>
<dbReference type="InterPro" id="IPR016135">
    <property type="entry name" value="UBQ-conjugating_enzyme/RWD"/>
</dbReference>
<evidence type="ECO:0000256" key="4">
    <source>
        <dbReference type="ARBA" id="ARBA00022692"/>
    </source>
</evidence>
<evidence type="ECO:0000256" key="7">
    <source>
        <dbReference type="ARBA" id="ARBA00022824"/>
    </source>
</evidence>
<evidence type="ECO:0000313" key="15">
    <source>
        <dbReference type="Ensembl" id="ENSSSCP00070050772.1"/>
    </source>
</evidence>
<keyword evidence="5" id="KW-0547">Nucleotide-binding</keyword>
<evidence type="ECO:0000313" key="16">
    <source>
        <dbReference type="Proteomes" id="UP000314985"/>
    </source>
</evidence>
<dbReference type="SMART" id="SM00212">
    <property type="entry name" value="UBCc"/>
    <property type="match status" value="1"/>
</dbReference>
<keyword evidence="4" id="KW-0812">Transmembrane</keyword>
<proteinExistence type="predicted"/>
<dbReference type="EC" id="2.3.2.23" evidence="2"/>
<name>A0A4X1W3B9_PIG</name>
<evidence type="ECO:0000256" key="12">
    <source>
        <dbReference type="ARBA" id="ARBA00073320"/>
    </source>
</evidence>
<dbReference type="Gene3D" id="3.10.110.10">
    <property type="entry name" value="Ubiquitin Conjugating Enzyme"/>
    <property type="match status" value="1"/>
</dbReference>
<evidence type="ECO:0000256" key="11">
    <source>
        <dbReference type="ARBA" id="ARBA00054775"/>
    </source>
</evidence>
<evidence type="ECO:0000256" key="9">
    <source>
        <dbReference type="ARBA" id="ARBA00022989"/>
    </source>
</evidence>
<keyword evidence="7" id="KW-0256">Endoplasmic reticulum</keyword>
<protein>
    <recommendedName>
        <fullName evidence="12">Ubiquitin-conjugating enzyme E2 J2</fullName>
        <ecNumber evidence="2">2.3.2.23</ecNumber>
    </recommendedName>
</protein>
<dbReference type="Pfam" id="PF00179">
    <property type="entry name" value="UQ_con"/>
    <property type="match status" value="1"/>
</dbReference>
<dbReference type="FunFam" id="3.10.110.10:FF:000023">
    <property type="entry name" value="Ubiquitin-conjugating enzyme E2 J2"/>
    <property type="match status" value="1"/>
</dbReference>
<accession>A0A4X1W3B9</accession>
<reference evidence="15 16" key="1">
    <citation type="submission" date="2017-08" db="EMBL/GenBank/DDBJ databases">
        <title>USMARCv1.0.</title>
        <authorList>
            <person name="Hannum G.I."/>
            <person name="Koren S."/>
            <person name="Schroeder S.G."/>
            <person name="Chin S.C."/>
            <person name="Nonneman D.J."/>
            <person name="Becker S.A."/>
            <person name="Rosen B.D."/>
            <person name="Bickhart D.M."/>
            <person name="Putnam N.H."/>
            <person name="Green R.E."/>
            <person name="Tuggle C.K."/>
            <person name="Liu H."/>
            <person name="Rohrer G.A."/>
            <person name="Warr A."/>
            <person name="Hall R."/>
            <person name="Kim K."/>
            <person name="Hume D.A."/>
            <person name="Talbot R."/>
            <person name="Chow W."/>
            <person name="Howe K."/>
            <person name="Schwartz A.S."/>
            <person name="Watson M."/>
            <person name="Archibald A.L."/>
            <person name="Phillippy A.M."/>
            <person name="Smith T.P.L."/>
        </authorList>
    </citation>
    <scope>NUCLEOTIDE SEQUENCE [LARGE SCALE GENOMIC DNA]</scope>
</reference>
<dbReference type="GO" id="GO:0005789">
    <property type="term" value="C:endoplasmic reticulum membrane"/>
    <property type="evidence" value="ECO:0007669"/>
    <property type="project" value="UniProtKB-SubCell"/>
</dbReference>
<dbReference type="GO" id="GO:0061631">
    <property type="term" value="F:ubiquitin conjugating enzyme activity"/>
    <property type="evidence" value="ECO:0007669"/>
    <property type="project" value="UniProtKB-EC"/>
</dbReference>
<sequence length="345" mass="37914">MSSSSGKRAPTTATQRLKQDYLRIKKDPVPYICAEPLPSNILEWHYVVRGPEMTPYEGGYYHGKLIFPREFPFKPPSIYMITPNGRFKCNTRLCLSITDFHPDTWNPAWSVSTILTGLLSFMVEKGPTLGSIETSDFTKRQLAAQSLVFNLKDKVFCELFPEVVEVRKPKCPLLSAVRGGAPAVVQWAEDPALPQLWPRSQLQLRFVPWPRNFHLPWVRPPAPKKTSLCSCATCATDPGTREGLLGAAGVPLPLRAPGDRGLRRWIREGERLGGGGPAEDPDGPEVAGRACPEGQTAPWPQPEQRRWPGAMGEPWGGLGRGNSGSGQGPGGPGSAVRACHWPLHQ</sequence>
<comment type="subcellular location">
    <subcellularLocation>
        <location evidence="1">Endoplasmic reticulum membrane</location>
    </subcellularLocation>
</comment>
<dbReference type="AlphaFoldDB" id="A0A4X1W3B9"/>
<dbReference type="GO" id="GO:0005524">
    <property type="term" value="F:ATP binding"/>
    <property type="evidence" value="ECO:0007669"/>
    <property type="project" value="UniProtKB-KW"/>
</dbReference>
<feature type="region of interest" description="Disordered" evidence="13">
    <location>
        <begin position="270"/>
        <end position="345"/>
    </location>
</feature>
<gene>
    <name evidence="15" type="primary">UBE2J2</name>
</gene>
<dbReference type="CDD" id="cd23799">
    <property type="entry name" value="UBCc_UBE2J"/>
    <property type="match status" value="1"/>
</dbReference>
<evidence type="ECO:0000256" key="1">
    <source>
        <dbReference type="ARBA" id="ARBA00004586"/>
    </source>
</evidence>
<evidence type="ECO:0000259" key="14">
    <source>
        <dbReference type="PROSITE" id="PS50127"/>
    </source>
</evidence>
<evidence type="ECO:0000256" key="6">
    <source>
        <dbReference type="ARBA" id="ARBA00022786"/>
    </source>
</evidence>
<comment type="function">
    <text evidence="11">Catalyzes the covalent attachment of ubiquitin to other proteins. Seems to function in the selective degradation of misfolded membrane proteins from the endoplasmic reticulum (ERAD). In cooperation with the GATOR2 complex, catalyzes 'Lys-6'-linked ubiquitination of NPRL2.</text>
</comment>
<keyword evidence="6" id="KW-0833">Ubl conjugation pathway</keyword>
<evidence type="ECO:0000256" key="8">
    <source>
        <dbReference type="ARBA" id="ARBA00022840"/>
    </source>
</evidence>
<evidence type="ECO:0000256" key="2">
    <source>
        <dbReference type="ARBA" id="ARBA00012486"/>
    </source>
</evidence>
<dbReference type="InterPro" id="IPR000608">
    <property type="entry name" value="UBC"/>
</dbReference>
<dbReference type="Ensembl" id="ENSSSCT00070059605.1">
    <property type="protein sequence ID" value="ENSSSCP00070050772.1"/>
    <property type="gene ID" value="ENSSSCG00070029655.1"/>
</dbReference>
<reference evidence="15" key="2">
    <citation type="submission" date="2025-05" db="UniProtKB">
        <authorList>
            <consortium name="Ensembl"/>
        </authorList>
    </citation>
    <scope>IDENTIFICATION</scope>
</reference>
<dbReference type="InterPro" id="IPR050113">
    <property type="entry name" value="Ub_conjugating_enzyme"/>
</dbReference>